<name>A0ABW7ECC6_STRRO</name>
<gene>
    <name evidence="2" type="ORF">ACGU38_28785</name>
</gene>
<organism evidence="2 3">
    <name type="scientific">Streptomyces rochei</name>
    <name type="common">Streptomyces parvullus</name>
    <dbReference type="NCBI Taxonomy" id="1928"/>
    <lineage>
        <taxon>Bacteria</taxon>
        <taxon>Bacillati</taxon>
        <taxon>Actinomycetota</taxon>
        <taxon>Actinomycetes</taxon>
        <taxon>Kitasatosporales</taxon>
        <taxon>Streptomycetaceae</taxon>
        <taxon>Streptomyces</taxon>
        <taxon>Streptomyces rochei group</taxon>
    </lineage>
</organism>
<keyword evidence="3" id="KW-1185">Reference proteome</keyword>
<dbReference type="RefSeq" id="WP_394395258.1">
    <property type="nucleotide sequence ID" value="NZ_JBIENY010000417.1"/>
</dbReference>
<accession>A0ABW7ECC6</accession>
<feature type="region of interest" description="Disordered" evidence="1">
    <location>
        <begin position="96"/>
        <end position="143"/>
    </location>
</feature>
<proteinExistence type="predicted"/>
<evidence type="ECO:0000313" key="2">
    <source>
        <dbReference type="EMBL" id="MFG6299345.1"/>
    </source>
</evidence>
<sequence length="143" mass="15815">MIPATVPTEAIFDRGNLPDESRPVHAWDDEGESLVLWRNDLRRARNIEGFKEVRERRQIIGVVPGGGWMTEWQDPNDGTSIADPVVAWAVYSDGEARPIDTDSTGEACLLLPSDKDRRTYHPGQIPAVPLPGDKSPGRSKKDG</sequence>
<dbReference type="Proteomes" id="UP001605990">
    <property type="component" value="Unassembled WGS sequence"/>
</dbReference>
<protein>
    <submittedName>
        <fullName evidence="2">Uncharacterized protein</fullName>
    </submittedName>
</protein>
<evidence type="ECO:0000313" key="3">
    <source>
        <dbReference type="Proteomes" id="UP001605990"/>
    </source>
</evidence>
<comment type="caution">
    <text evidence="2">The sequence shown here is derived from an EMBL/GenBank/DDBJ whole genome shotgun (WGS) entry which is preliminary data.</text>
</comment>
<dbReference type="EMBL" id="JBIENY010000417">
    <property type="protein sequence ID" value="MFG6299345.1"/>
    <property type="molecule type" value="Genomic_DNA"/>
</dbReference>
<evidence type="ECO:0000256" key="1">
    <source>
        <dbReference type="SAM" id="MobiDB-lite"/>
    </source>
</evidence>
<reference evidence="2 3" key="1">
    <citation type="submission" date="2024-10" db="EMBL/GenBank/DDBJ databases">
        <title>Draft genome assembly of a novel steroid transforming actinomycete isolated from African clawed frog Xenopus laevis.</title>
        <authorList>
            <person name="Bragin E."/>
            <person name="Kollerov V."/>
            <person name="Donova M.V."/>
        </authorList>
    </citation>
    <scope>NUCLEOTIDE SEQUENCE [LARGE SCALE GENOMIC DNA]</scope>
    <source>
        <strain evidence="2 3">MTOC-St3</strain>
    </source>
</reference>